<organism evidence="1 2">
    <name type="scientific">Apiospora kogelbergensis</name>
    <dbReference type="NCBI Taxonomy" id="1337665"/>
    <lineage>
        <taxon>Eukaryota</taxon>
        <taxon>Fungi</taxon>
        <taxon>Dikarya</taxon>
        <taxon>Ascomycota</taxon>
        <taxon>Pezizomycotina</taxon>
        <taxon>Sordariomycetes</taxon>
        <taxon>Xylariomycetidae</taxon>
        <taxon>Amphisphaeriales</taxon>
        <taxon>Apiosporaceae</taxon>
        <taxon>Apiospora</taxon>
    </lineage>
</organism>
<protein>
    <submittedName>
        <fullName evidence="1">Uncharacterized protein</fullName>
    </submittedName>
</protein>
<dbReference type="Proteomes" id="UP001392437">
    <property type="component" value="Unassembled WGS sequence"/>
</dbReference>
<sequence length="118" mass="12840">MAILEPVILHKGTVEVTIEVGGQGLKEYDVPKDCKVETKTSILIKTIEDAFTVTLDAKRIPHVIKYVESMAGKPIGFRFRADSLPSQGCDHLAIQVQCDGASTPLKHLFETGMSNGKS</sequence>
<dbReference type="AlphaFoldDB" id="A0AAW0QJD7"/>
<keyword evidence="2" id="KW-1185">Reference proteome</keyword>
<evidence type="ECO:0000313" key="1">
    <source>
        <dbReference type="EMBL" id="KAK8099839.1"/>
    </source>
</evidence>
<gene>
    <name evidence="1" type="ORF">PG999_010213</name>
</gene>
<dbReference type="EMBL" id="JAQQWP010000009">
    <property type="protein sequence ID" value="KAK8099839.1"/>
    <property type="molecule type" value="Genomic_DNA"/>
</dbReference>
<name>A0AAW0QJD7_9PEZI</name>
<evidence type="ECO:0000313" key="2">
    <source>
        <dbReference type="Proteomes" id="UP001392437"/>
    </source>
</evidence>
<accession>A0AAW0QJD7</accession>
<proteinExistence type="predicted"/>
<comment type="caution">
    <text evidence="1">The sequence shown here is derived from an EMBL/GenBank/DDBJ whole genome shotgun (WGS) entry which is preliminary data.</text>
</comment>
<reference evidence="1 2" key="1">
    <citation type="submission" date="2023-01" db="EMBL/GenBank/DDBJ databases">
        <title>Analysis of 21 Apiospora genomes using comparative genomics revels a genus with tremendous synthesis potential of carbohydrate active enzymes and secondary metabolites.</title>
        <authorList>
            <person name="Sorensen T."/>
        </authorList>
    </citation>
    <scope>NUCLEOTIDE SEQUENCE [LARGE SCALE GENOMIC DNA]</scope>
    <source>
        <strain evidence="1 2">CBS 117206</strain>
    </source>
</reference>